<dbReference type="STRING" id="313367.JSE7799_00339"/>
<dbReference type="RefSeq" id="WP_055662048.1">
    <property type="nucleotide sequence ID" value="NZ_CYPR01000018.1"/>
</dbReference>
<reference evidence="2 3" key="1">
    <citation type="submission" date="2015-09" db="EMBL/GenBank/DDBJ databases">
        <authorList>
            <person name="Jackson K.R."/>
            <person name="Lunt B.L."/>
            <person name="Fisher J.N.B."/>
            <person name="Gardner A.V."/>
            <person name="Bailey M.E."/>
            <person name="Deus L.M."/>
            <person name="Earl A.S."/>
            <person name="Gibby P.D."/>
            <person name="Hartmann K.A."/>
            <person name="Liu J.E."/>
            <person name="Manci A.M."/>
            <person name="Nielsen D.A."/>
            <person name="Solomon M.B."/>
            <person name="Breakwell D.P."/>
            <person name="Burnett S.H."/>
            <person name="Grose J.H."/>
        </authorList>
    </citation>
    <scope>NUCLEOTIDE SEQUENCE [LARGE SCALE GENOMIC DNA]</scope>
    <source>
        <strain evidence="2 3">CECT 7799</strain>
    </source>
</reference>
<dbReference type="PROSITE" id="PS51257">
    <property type="entry name" value="PROKAR_LIPOPROTEIN"/>
    <property type="match status" value="1"/>
</dbReference>
<evidence type="ECO:0000256" key="1">
    <source>
        <dbReference type="SAM" id="MobiDB-lite"/>
    </source>
</evidence>
<evidence type="ECO:0000313" key="3">
    <source>
        <dbReference type="Proteomes" id="UP000049455"/>
    </source>
</evidence>
<evidence type="ECO:0008006" key="4">
    <source>
        <dbReference type="Google" id="ProtNLM"/>
    </source>
</evidence>
<dbReference type="OrthoDB" id="7876689at2"/>
<keyword evidence="3" id="KW-1185">Reference proteome</keyword>
<feature type="region of interest" description="Disordered" evidence="1">
    <location>
        <begin position="36"/>
        <end position="73"/>
    </location>
</feature>
<organism evidence="2 3">
    <name type="scientific">Jannaschia seosinensis</name>
    <dbReference type="NCBI Taxonomy" id="313367"/>
    <lineage>
        <taxon>Bacteria</taxon>
        <taxon>Pseudomonadati</taxon>
        <taxon>Pseudomonadota</taxon>
        <taxon>Alphaproteobacteria</taxon>
        <taxon>Rhodobacterales</taxon>
        <taxon>Roseobacteraceae</taxon>
        <taxon>Jannaschia</taxon>
    </lineage>
</organism>
<accession>A0A0M7B761</accession>
<name>A0A0M7B761_9RHOB</name>
<dbReference type="InterPro" id="IPR021395">
    <property type="entry name" value="DUF3035"/>
</dbReference>
<dbReference type="Proteomes" id="UP000049455">
    <property type="component" value="Unassembled WGS sequence"/>
</dbReference>
<dbReference type="EMBL" id="CYPR01000018">
    <property type="protein sequence ID" value="CUH16066.1"/>
    <property type="molecule type" value="Genomic_DNA"/>
</dbReference>
<sequence>MTGRFCMAAALALGLVGCGGGEPDLLTLRKADSTPDEFSILPTRPLQSPPPGAGLPPPTRGGGNRADPAPQAEAIASLGGNPAAGAQGDGALIATATRYGLSDNIRGQLAAEDLAFRRANDGLLLERLFDLNVYYRAYQVQALDQYAELERLRRFGVRTVAAPPDPATLD</sequence>
<dbReference type="AlphaFoldDB" id="A0A0M7B761"/>
<feature type="compositionally biased region" description="Pro residues" evidence="1">
    <location>
        <begin position="47"/>
        <end position="59"/>
    </location>
</feature>
<protein>
    <recommendedName>
        <fullName evidence="4">Beta-barrel assembly machine subunit BamF</fullName>
    </recommendedName>
</protein>
<evidence type="ECO:0000313" key="2">
    <source>
        <dbReference type="EMBL" id="CUH16066.1"/>
    </source>
</evidence>
<proteinExistence type="predicted"/>
<dbReference type="Pfam" id="PF11233">
    <property type="entry name" value="DUF3035"/>
    <property type="match status" value="1"/>
</dbReference>
<gene>
    <name evidence="2" type="ORF">JSE7799_00339</name>
</gene>